<organism evidence="6 8">
    <name type="scientific">Listeria seeligeri</name>
    <dbReference type="NCBI Taxonomy" id="1640"/>
    <lineage>
        <taxon>Bacteria</taxon>
        <taxon>Bacillati</taxon>
        <taxon>Bacillota</taxon>
        <taxon>Bacilli</taxon>
        <taxon>Bacillales</taxon>
        <taxon>Listeriaceae</taxon>
        <taxon>Listeria</taxon>
    </lineage>
</organism>
<dbReference type="SUPFAM" id="SSF52922">
    <property type="entry name" value="TK C-terminal domain-like"/>
    <property type="match status" value="1"/>
</dbReference>
<dbReference type="GeneID" id="32490352"/>
<dbReference type="InterPro" id="IPR029061">
    <property type="entry name" value="THDP-binding"/>
</dbReference>
<evidence type="ECO:0000313" key="6">
    <source>
        <dbReference type="EMBL" id="MBC1484948.1"/>
    </source>
</evidence>
<reference evidence="5 7" key="1">
    <citation type="submission" date="2015-02" db="EMBL/GenBank/DDBJ databases">
        <title>Sequencing of Listeria spp. dairy environmental strains.</title>
        <authorList>
            <person name="Muhterem-Uyar M."/>
            <person name="Wagner M."/>
            <person name="Schmitz-Esser S."/>
            <person name="Stessl B."/>
        </authorList>
    </citation>
    <scope>NUCLEOTIDE SEQUENCE [LARGE SCALE GENOMIC DNA]</scope>
    <source>
        <strain evidence="5 7">7KSM</strain>
    </source>
</reference>
<dbReference type="Proteomes" id="UP000033536">
    <property type="component" value="Unassembled WGS sequence"/>
</dbReference>
<dbReference type="Proteomes" id="UP000523362">
    <property type="component" value="Unassembled WGS sequence"/>
</dbReference>
<dbReference type="EMBL" id="JAARRG010000001">
    <property type="protein sequence ID" value="MBC1484948.1"/>
    <property type="molecule type" value="Genomic_DNA"/>
</dbReference>
<dbReference type="InterPro" id="IPR033248">
    <property type="entry name" value="Transketolase_C"/>
</dbReference>
<dbReference type="EMBL" id="JYOM01000017">
    <property type="protein sequence ID" value="KKD44027.1"/>
    <property type="molecule type" value="Genomic_DNA"/>
</dbReference>
<proteinExistence type="predicted"/>
<comment type="caution">
    <text evidence="6">The sequence shown here is derived from an EMBL/GenBank/DDBJ whole genome shotgun (WGS) entry which is preliminary data.</text>
</comment>
<dbReference type="GO" id="GO:0016491">
    <property type="term" value="F:oxidoreductase activity"/>
    <property type="evidence" value="ECO:0007669"/>
    <property type="project" value="UniProtKB-KW"/>
</dbReference>
<evidence type="ECO:0000313" key="8">
    <source>
        <dbReference type="Proteomes" id="UP000523362"/>
    </source>
</evidence>
<dbReference type="Pfam" id="PF02779">
    <property type="entry name" value="Transket_pyr"/>
    <property type="match status" value="1"/>
</dbReference>
<dbReference type="InterPro" id="IPR005475">
    <property type="entry name" value="Transketolase-like_Pyr-bd"/>
</dbReference>
<dbReference type="AlphaFoldDB" id="A0A7X0X071"/>
<dbReference type="FunFam" id="3.40.50.920:FF:000001">
    <property type="entry name" value="Pyruvate dehydrogenase E1 beta subunit"/>
    <property type="match status" value="1"/>
</dbReference>
<dbReference type="CDD" id="cd07036">
    <property type="entry name" value="TPP_PYR_E1-PDHc-beta_like"/>
    <property type="match status" value="1"/>
</dbReference>
<gene>
    <name evidence="6" type="ORF">HB897_01730</name>
    <name evidence="5" type="ORF">UQ68_13830</name>
</gene>
<evidence type="ECO:0000259" key="4">
    <source>
        <dbReference type="SMART" id="SM00861"/>
    </source>
</evidence>
<evidence type="ECO:0000256" key="2">
    <source>
        <dbReference type="ARBA" id="ARBA00023002"/>
    </source>
</evidence>
<name>A0A7X0X071_LISSE</name>
<dbReference type="RefSeq" id="WP_003747586.1">
    <property type="nucleotide sequence ID" value="NZ_CBCPLZ010000001.1"/>
</dbReference>
<evidence type="ECO:0000313" key="7">
    <source>
        <dbReference type="Proteomes" id="UP000033536"/>
    </source>
</evidence>
<keyword evidence="2" id="KW-0560">Oxidoreductase</keyword>
<accession>A0A7X0X071</accession>
<dbReference type="Gene3D" id="3.40.50.970">
    <property type="match status" value="1"/>
</dbReference>
<dbReference type="Pfam" id="PF02780">
    <property type="entry name" value="Transketolase_C"/>
    <property type="match status" value="1"/>
</dbReference>
<dbReference type="PANTHER" id="PTHR43257:SF2">
    <property type="entry name" value="PYRUVATE DEHYDROGENASE E1 COMPONENT SUBUNIT BETA"/>
    <property type="match status" value="1"/>
</dbReference>
<keyword evidence="7" id="KW-1185">Reference proteome</keyword>
<dbReference type="SUPFAM" id="SSF52518">
    <property type="entry name" value="Thiamin diphosphate-binding fold (THDP-binding)"/>
    <property type="match status" value="1"/>
</dbReference>
<dbReference type="PANTHER" id="PTHR43257">
    <property type="entry name" value="PYRUVATE DEHYDROGENASE E1 COMPONENT BETA SUBUNIT"/>
    <property type="match status" value="1"/>
</dbReference>
<evidence type="ECO:0000256" key="3">
    <source>
        <dbReference type="ARBA" id="ARBA00023052"/>
    </source>
</evidence>
<dbReference type="SMART" id="SM00861">
    <property type="entry name" value="Transket_pyr"/>
    <property type="match status" value="1"/>
</dbReference>
<dbReference type="InterPro" id="IPR009014">
    <property type="entry name" value="Transketo_C/PFOR_II"/>
</dbReference>
<protein>
    <submittedName>
        <fullName evidence="5">2-oxoisovalerate dehydrogenase</fullName>
    </submittedName>
    <submittedName>
        <fullName evidence="6">Alpha-ketoacid dehydrogenase subunit beta</fullName>
    </submittedName>
</protein>
<dbReference type="OMA" id="SEAYYMA"/>
<keyword evidence="3" id="KW-0786">Thiamine pyrophosphate</keyword>
<evidence type="ECO:0000256" key="1">
    <source>
        <dbReference type="ARBA" id="ARBA00001964"/>
    </source>
</evidence>
<dbReference type="FunFam" id="3.40.50.970:FF:000001">
    <property type="entry name" value="Pyruvate dehydrogenase E1 beta subunit"/>
    <property type="match status" value="1"/>
</dbReference>
<evidence type="ECO:0000313" key="5">
    <source>
        <dbReference type="EMBL" id="KKD44027.1"/>
    </source>
</evidence>
<dbReference type="Gene3D" id="3.40.50.920">
    <property type="match status" value="1"/>
</dbReference>
<reference evidence="6 8" key="2">
    <citation type="submission" date="2020-03" db="EMBL/GenBank/DDBJ databases">
        <title>Soil Listeria distribution.</title>
        <authorList>
            <person name="Liao J."/>
            <person name="Wiedmann M."/>
        </authorList>
    </citation>
    <scope>NUCLEOTIDE SEQUENCE [LARGE SCALE GENOMIC DNA]</scope>
    <source>
        <strain evidence="6 8">FSL L7-1560</strain>
    </source>
</reference>
<dbReference type="NCBIfam" id="NF006667">
    <property type="entry name" value="PRK09212.1"/>
    <property type="match status" value="1"/>
</dbReference>
<sequence>MPVISYIDAITMALKEEMERDDKVFILGEDVGKKGGVFKATAGLYDEFGEDRVLDTPLAESAIAGVGIGAAMYGYRPVAEMQFADFIMPAVNQIISEASRIRYRSNNDWSCPMVIRAPFGGGVHGALYHSQSVEKVFFGQPGLKIVVPSSPYDAKGLLKAAIRDNDPVLFFEHKRAYRLLKGEVPETDYIVPIGEANVVREGDDITVITYGLAVQFAQQAAERLASEGVEAHILDLRTIYPLDQDAIIEATKKTGKVLLVTEDNKQGSIISEVAAIISEHCLFDLDAPIARLAGPDTPAMPFAPTMEKHFMINPDKVADAMKELAEF</sequence>
<feature type="domain" description="Transketolase-like pyrimidine-binding" evidence="4">
    <location>
        <begin position="4"/>
        <end position="179"/>
    </location>
</feature>
<comment type="cofactor">
    <cofactor evidence="1">
        <name>thiamine diphosphate</name>
        <dbReference type="ChEBI" id="CHEBI:58937"/>
    </cofactor>
</comment>